<dbReference type="InterPro" id="IPR042099">
    <property type="entry name" value="ANL_N_sf"/>
</dbReference>
<organism evidence="2 3">
    <name type="scientific">Succinivibrio faecicola</name>
    <dbReference type="NCBI Taxonomy" id="2820300"/>
    <lineage>
        <taxon>Bacteria</taxon>
        <taxon>Pseudomonadati</taxon>
        <taxon>Pseudomonadota</taxon>
        <taxon>Gammaproteobacteria</taxon>
        <taxon>Aeromonadales</taxon>
        <taxon>Succinivibrionaceae</taxon>
        <taxon>Succinivibrio</taxon>
    </lineage>
</organism>
<dbReference type="InterPro" id="IPR045851">
    <property type="entry name" value="AMP-bd_C_sf"/>
</dbReference>
<comment type="caution">
    <text evidence="2">The sequence shown here is derived from an EMBL/GenBank/DDBJ whole genome shotgun (WGS) entry which is preliminary data.</text>
</comment>
<dbReference type="Proteomes" id="UP000731465">
    <property type="component" value="Unassembled WGS sequence"/>
</dbReference>
<gene>
    <name evidence="2" type="ORF">J5V48_08030</name>
</gene>
<reference evidence="2 3" key="1">
    <citation type="submission" date="2021-03" db="EMBL/GenBank/DDBJ databases">
        <title>Succinivibrio sp. nov. isolated from feces of cow.</title>
        <authorList>
            <person name="Choi J.-Y."/>
        </authorList>
    </citation>
    <scope>NUCLEOTIDE SEQUENCE [LARGE SCALE GENOMIC DNA]</scope>
    <source>
        <strain evidence="2 3">AGMB01872</strain>
    </source>
</reference>
<dbReference type="Pfam" id="PF00501">
    <property type="entry name" value="AMP-binding"/>
    <property type="match status" value="1"/>
</dbReference>
<proteinExistence type="predicted"/>
<dbReference type="Gene3D" id="3.40.50.12780">
    <property type="entry name" value="N-terminal domain of ligase-like"/>
    <property type="match status" value="1"/>
</dbReference>
<evidence type="ECO:0000259" key="1">
    <source>
        <dbReference type="Pfam" id="PF00501"/>
    </source>
</evidence>
<sequence length="355" mass="39665">MNHNTFITDISAQSLNISTKRADNSTIKDIEQFKCEWFSKDECIEACTSGSTGTPSKLLLNKKHMMNSAIMTLSYLKIPEKASVLLCMPLKFIGAKMILVRALVGNLRVIAVTPSSHPLKDLTEPPYFAAMTPAQVASSLDDKKQADLLKRIDTLIIGGGPVNLDLFEKIKNFKNNIYSTYGMTETMSHIALKKLTNGFEKEYHPFCGVELTCDENNCLIIRCKNLGISSLKTKDIVDFNEDGSFIVRGRLDNTINTGGIKIQIEAIEEKLSQALDFDFNISSVDDPVLGEKIVILANKKISLDELKEYKNILPKYWAPKESFYTENLPKTQSGKPARSLIKSLVNQLKNEKNSK</sequence>
<evidence type="ECO:0000313" key="3">
    <source>
        <dbReference type="Proteomes" id="UP000731465"/>
    </source>
</evidence>
<keyword evidence="3" id="KW-1185">Reference proteome</keyword>
<dbReference type="PANTHER" id="PTHR43201">
    <property type="entry name" value="ACYL-COA SYNTHETASE"/>
    <property type="match status" value="1"/>
</dbReference>
<dbReference type="InterPro" id="IPR000873">
    <property type="entry name" value="AMP-dep_synth/lig_dom"/>
</dbReference>
<protein>
    <submittedName>
        <fullName evidence="2">AMP-binding protein</fullName>
    </submittedName>
</protein>
<feature type="domain" description="AMP-dependent synthetase/ligase" evidence="1">
    <location>
        <begin position="48"/>
        <end position="213"/>
    </location>
</feature>
<dbReference type="Gene3D" id="3.30.300.30">
    <property type="match status" value="1"/>
</dbReference>
<dbReference type="EMBL" id="JAGFNY010000032">
    <property type="protein sequence ID" value="MBW7570839.1"/>
    <property type="molecule type" value="Genomic_DNA"/>
</dbReference>
<accession>A0ABS7DIB8</accession>
<dbReference type="PANTHER" id="PTHR43201:SF32">
    <property type="entry name" value="2-SUCCINYLBENZOATE--COA LIGASE, CHLOROPLASTIC_PEROXISOMAL"/>
    <property type="match status" value="1"/>
</dbReference>
<dbReference type="RefSeq" id="WP_219938064.1">
    <property type="nucleotide sequence ID" value="NZ_JAGFNY010000032.1"/>
</dbReference>
<name>A0ABS7DIB8_9GAMM</name>
<dbReference type="SUPFAM" id="SSF56801">
    <property type="entry name" value="Acetyl-CoA synthetase-like"/>
    <property type="match status" value="1"/>
</dbReference>
<evidence type="ECO:0000313" key="2">
    <source>
        <dbReference type="EMBL" id="MBW7570839.1"/>
    </source>
</evidence>